<keyword evidence="4" id="KW-1185">Reference proteome</keyword>
<evidence type="ECO:0000256" key="1">
    <source>
        <dbReference type="SAM" id="MobiDB-lite"/>
    </source>
</evidence>
<feature type="region of interest" description="Disordered" evidence="1">
    <location>
        <begin position="372"/>
        <end position="397"/>
    </location>
</feature>
<dbReference type="KEGG" id="sgrg:L0C25_01600"/>
<feature type="domain" description="PKD" evidence="2">
    <location>
        <begin position="755"/>
        <end position="838"/>
    </location>
</feature>
<dbReference type="PROSITE" id="PS50093">
    <property type="entry name" value="PKD"/>
    <property type="match status" value="1"/>
</dbReference>
<evidence type="ECO:0000313" key="3">
    <source>
        <dbReference type="EMBL" id="UYM05800.1"/>
    </source>
</evidence>
<protein>
    <submittedName>
        <fullName evidence="3">ThuA domain-containing protein</fullName>
    </submittedName>
</protein>
<dbReference type="InterPro" id="IPR022409">
    <property type="entry name" value="PKD/Chitinase_dom"/>
</dbReference>
<evidence type="ECO:0000259" key="2">
    <source>
        <dbReference type="PROSITE" id="PS50093"/>
    </source>
</evidence>
<dbReference type="InterPro" id="IPR035986">
    <property type="entry name" value="PKD_dom_sf"/>
</dbReference>
<dbReference type="RefSeq" id="WP_271634626.1">
    <property type="nucleotide sequence ID" value="NZ_CP094970.1"/>
</dbReference>
<dbReference type="PANTHER" id="PTHR40469">
    <property type="entry name" value="SECRETED GLYCOSYL HYDROLASE"/>
    <property type="match status" value="1"/>
</dbReference>
<dbReference type="InterPro" id="IPR000601">
    <property type="entry name" value="PKD_dom"/>
</dbReference>
<dbReference type="Gene3D" id="2.120.10.30">
    <property type="entry name" value="TolB, C-terminal domain"/>
    <property type="match status" value="1"/>
</dbReference>
<sequence length="953" mass="104205">MPSLDPTRRPSGAATRKAAILAFLLALLGALLAPLAGASPPATTQQSAEPPATQRAKPAKFDVLVFSKTAGFRHDSIPAGIRRIKQLGAANGFRVDATENAGAFRRNRLRRYEAVVFLSTTGDVLNNRQQRAFEQWVRQGGGYVGVHAAADTEYDWPFYGNLVGAYFKSHPAIQEATVKVADQVHPSTKHLPDRWVRTDEWYDYQANPRGDVHVLASLDESSYEGGTMGSDHPIAWCQRFDGARSWYTGGGHTAEAYGEPGFAKHLLGGIRWAAGDVAGDCGATTQQGFQKVTLNDRPGEPMGLAVLPDGRVLHTDRTGEVRLHDPQTGLNTLAANLTNLVYNHDEEGVQSIAIDPAFKRNRWVYLYHSLPTGETPVDDPSTPDVNEGDAPTTGTAEDWEAYKGKMRLSRFKFTAEGTLDLDSAQTIIEVPVDRGQCCHVGGHIDFDGQGNLYLSTGDDSNPFESDGYTPIDERADRNPVFDAQRSAANTNDLRGKVLRIHPKRNGGYTVPDGNLFPEGAPQTRPEIYLMGLRNPFRISVNRENGDLYVADYSPDANDANPDRGPAGQGKWFVARDPGNYGWPYCATAELPYVDYDFATEESGEQFDCANPVNESPHNTGLRQLPPVEQPDVFYSYDESEQFPELGTGGIGPMAGPAYDFNKRSDSRVKWPEYYDGAPLMYEWTRDWVGEMRLDNKGEVFDINEVLKSFTFDAPMDMEFGPDGALYVLEYGDGYFAENPAAQLSRIDYVRGGRTPNPKVEATPTNGDAPLEVTFSSAGTSDPDGDRLTYQWDFDADGTFDSQEENPTYTYPENGVYEATLKVTDRTGRSASASVEIVIGNDRPVLEFITPQEGDPFEFGDTVQYEIKVTDDQEVDCSRVQVAYILGHDSHGHPQTETTGCTGQLEAPLAGGHEGEDNLRGVFHASYADQGPDGDGVGSLTGDAEVALVPTGGN</sequence>
<dbReference type="EMBL" id="CP094970">
    <property type="protein sequence ID" value="UYM05800.1"/>
    <property type="molecule type" value="Genomic_DNA"/>
</dbReference>
<proteinExistence type="predicted"/>
<evidence type="ECO:0000313" key="4">
    <source>
        <dbReference type="Proteomes" id="UP001164390"/>
    </source>
</evidence>
<dbReference type="GO" id="GO:0005975">
    <property type="term" value="P:carbohydrate metabolic process"/>
    <property type="evidence" value="ECO:0007669"/>
    <property type="project" value="UniProtKB-ARBA"/>
</dbReference>
<accession>A0AA46TIC4</accession>
<dbReference type="InterPro" id="IPR029010">
    <property type="entry name" value="ThuA-like"/>
</dbReference>
<dbReference type="PANTHER" id="PTHR40469:SF2">
    <property type="entry name" value="GALACTOSE-BINDING DOMAIN-LIKE SUPERFAMILY PROTEIN"/>
    <property type="match status" value="1"/>
</dbReference>
<dbReference type="Gene3D" id="3.40.50.880">
    <property type="match status" value="1"/>
</dbReference>
<dbReference type="Proteomes" id="UP001164390">
    <property type="component" value="Chromosome"/>
</dbReference>
<dbReference type="InterPro" id="IPR012938">
    <property type="entry name" value="Glc/Sorbosone_DH"/>
</dbReference>
<dbReference type="Pfam" id="PF07995">
    <property type="entry name" value="GSDH"/>
    <property type="match status" value="1"/>
</dbReference>
<dbReference type="Gene3D" id="2.60.40.10">
    <property type="entry name" value="Immunoglobulins"/>
    <property type="match status" value="1"/>
</dbReference>
<dbReference type="Pfam" id="PF06283">
    <property type="entry name" value="ThuA"/>
    <property type="match status" value="1"/>
</dbReference>
<dbReference type="CDD" id="cd00146">
    <property type="entry name" value="PKD"/>
    <property type="match status" value="1"/>
</dbReference>
<dbReference type="AlphaFoldDB" id="A0AA46TIC4"/>
<organism evidence="3 4">
    <name type="scientific">Solicola gregarius</name>
    <dbReference type="NCBI Taxonomy" id="2908642"/>
    <lineage>
        <taxon>Bacteria</taxon>
        <taxon>Bacillati</taxon>
        <taxon>Actinomycetota</taxon>
        <taxon>Actinomycetes</taxon>
        <taxon>Propionibacteriales</taxon>
        <taxon>Nocardioidaceae</taxon>
        <taxon>Solicola</taxon>
    </lineage>
</organism>
<dbReference type="Pfam" id="PF18911">
    <property type="entry name" value="PKD_4"/>
    <property type="match status" value="1"/>
</dbReference>
<dbReference type="InterPro" id="IPR029062">
    <property type="entry name" value="Class_I_gatase-like"/>
</dbReference>
<name>A0AA46TIC4_9ACTN</name>
<dbReference type="SUPFAM" id="SSF52317">
    <property type="entry name" value="Class I glutamine amidotransferase-like"/>
    <property type="match status" value="1"/>
</dbReference>
<reference evidence="3" key="1">
    <citation type="submission" date="2022-01" db="EMBL/GenBank/DDBJ databases">
        <title>Nocardioidaceae gen. sp. A5X3R13.</title>
        <authorList>
            <person name="Lopez Marin M.A."/>
            <person name="Uhlik O."/>
        </authorList>
    </citation>
    <scope>NUCLEOTIDE SEQUENCE</scope>
    <source>
        <strain evidence="3">A5X3R13</strain>
    </source>
</reference>
<dbReference type="SUPFAM" id="SSF49299">
    <property type="entry name" value="PKD domain"/>
    <property type="match status" value="1"/>
</dbReference>
<dbReference type="InterPro" id="IPR011041">
    <property type="entry name" value="Quinoprot_gluc/sorb_DH_b-prop"/>
</dbReference>
<dbReference type="InterPro" id="IPR011042">
    <property type="entry name" value="6-blade_b-propeller_TolB-like"/>
</dbReference>
<dbReference type="SUPFAM" id="SSF50952">
    <property type="entry name" value="Soluble quinoprotein glucose dehydrogenase"/>
    <property type="match status" value="1"/>
</dbReference>
<gene>
    <name evidence="3" type="ORF">L0C25_01600</name>
</gene>
<dbReference type="SMART" id="SM00089">
    <property type="entry name" value="PKD"/>
    <property type="match status" value="1"/>
</dbReference>
<dbReference type="InterPro" id="IPR013783">
    <property type="entry name" value="Ig-like_fold"/>
</dbReference>